<dbReference type="PANTHER" id="PTHR37813">
    <property type="entry name" value="FELS-2 PROPHAGE PROTEIN"/>
    <property type="match status" value="1"/>
</dbReference>
<feature type="transmembrane region" description="Helical" evidence="2">
    <location>
        <begin position="658"/>
        <end position="681"/>
    </location>
</feature>
<feature type="domain" description="Phage tail tape measure protein" evidence="3">
    <location>
        <begin position="250"/>
        <end position="424"/>
    </location>
</feature>
<sequence length="843" mass="87874">MDRNLRIRMLLEASDKVTKPLRDIVGGSAKAAAALKVTRQGLKDLSAQARAIGEFRIGQAKGGEMFGKIDDARRRIRALRDDIARTDAPTKRMTNALASAEAAERKLVHASEEHSAELTRMRSALTSAGVDVRNLGAHEQRLRDNIAATTATMGQQRAEFDRLDERQTRFARARAGFARTQNMATGIAAGGAAGIATGRTLARPILGAVEDAQAYQSVMTDIAQKADLGRDRADRMGRNLLAAARAANQMPDELQKGVDTLAGFGLDPTKAVAMMKPIGRAATAYKAEIADLSAAAFAANDNLKVPIEQTGRVIDIMAQAGKSGAFEIKDMAGAFPALTAGYQALGQTGTGAVADLAAALQIARKGAGDSSTAASNVANIIQKIASPATIKAFSKFGIDLPNALKKAYADGKTPLEAIAELTKKATGGDLGKIGFLFEDAQVQQGLRPLIQNMEEYRRIRATAAGAKGTTDTDFAERMKDSAEQTKQLKINAQVLSVSLGSMLLPAVNAITKRASALASGLARWTERHPVLAKAIAISAAVLALLFIVLGGAAIVIAAIMGPIAILNAGLIAMGVAGGTASIGLLPILGTVLAIVAVIALLAGAVYLIYANWGPITAWFGSLWQGIVGVVTGVLGWFGALPARFGEFGRNMISGMINGITGMLGALKATIVGAASSAANWFKQKLGIRSPSRVFAGFGGFMMQGLSNGIAGGAREPVRRIDRLSRNLTGAMSAASLRPPGMMTDEDAPVRRVDSLSRRLTAALAIGSALPALTPATAATPGGSAAYGRPAPAPAPITMNIYGAPGQSEQALAEKIERALERLLNRQRAMSRSSFSDTPDGADL</sequence>
<evidence type="ECO:0000256" key="1">
    <source>
        <dbReference type="ARBA" id="ARBA00022612"/>
    </source>
</evidence>
<keyword evidence="5" id="KW-1185">Reference proteome</keyword>
<evidence type="ECO:0000256" key="2">
    <source>
        <dbReference type="SAM" id="Phobius"/>
    </source>
</evidence>
<dbReference type="RefSeq" id="WP_187502715.1">
    <property type="nucleotide sequence ID" value="NZ_CP162536.1"/>
</dbReference>
<comment type="caution">
    <text evidence="4">The sequence shown here is derived from an EMBL/GenBank/DDBJ whole genome shotgun (WGS) entry which is preliminary data.</text>
</comment>
<dbReference type="PANTHER" id="PTHR37813:SF1">
    <property type="entry name" value="FELS-2 PROPHAGE PROTEIN"/>
    <property type="match status" value="1"/>
</dbReference>
<evidence type="ECO:0000259" key="3">
    <source>
        <dbReference type="Pfam" id="PF10145"/>
    </source>
</evidence>
<evidence type="ECO:0000313" key="4">
    <source>
        <dbReference type="EMBL" id="MBC3940934.1"/>
    </source>
</evidence>
<evidence type="ECO:0000313" key="5">
    <source>
        <dbReference type="Proteomes" id="UP000597613"/>
    </source>
</evidence>
<reference evidence="4 5" key="1">
    <citation type="submission" date="2020-08" db="EMBL/GenBank/DDBJ databases">
        <title>Putative novel bacterial strains isolated from necrotic wheat leaf tissues caused by Xanthomonas translucens.</title>
        <authorList>
            <person name="Tambong J.T."/>
        </authorList>
    </citation>
    <scope>NUCLEOTIDE SEQUENCE [LARGE SCALE GENOMIC DNA]</scope>
    <source>
        <strain evidence="5">DOAB 1063</strain>
    </source>
</reference>
<feature type="transmembrane region" description="Helical" evidence="2">
    <location>
        <begin position="615"/>
        <end position="637"/>
    </location>
</feature>
<dbReference type="NCBIfam" id="TIGR01760">
    <property type="entry name" value="tape_meas_TP901"/>
    <property type="match status" value="1"/>
</dbReference>
<feature type="transmembrane region" description="Helical" evidence="2">
    <location>
        <begin position="587"/>
        <end position="609"/>
    </location>
</feature>
<keyword evidence="2" id="KW-0472">Membrane</keyword>
<dbReference type="Pfam" id="PF10145">
    <property type="entry name" value="PhageMin_Tail"/>
    <property type="match status" value="1"/>
</dbReference>
<dbReference type="InterPro" id="IPR010090">
    <property type="entry name" value="Phage_tape_meas"/>
</dbReference>
<feature type="transmembrane region" description="Helical" evidence="2">
    <location>
        <begin position="554"/>
        <end position="575"/>
    </location>
</feature>
<organism evidence="4 5">
    <name type="scientific">Sphingomonas albertensis</name>
    <dbReference type="NCBI Taxonomy" id="2762591"/>
    <lineage>
        <taxon>Bacteria</taxon>
        <taxon>Pseudomonadati</taxon>
        <taxon>Pseudomonadota</taxon>
        <taxon>Alphaproteobacteria</taxon>
        <taxon>Sphingomonadales</taxon>
        <taxon>Sphingomonadaceae</taxon>
        <taxon>Sphingomonas</taxon>
    </lineage>
</organism>
<keyword evidence="1" id="KW-1188">Viral release from host cell</keyword>
<protein>
    <submittedName>
        <fullName evidence="4">Phage tail tape measure protein</fullName>
    </submittedName>
</protein>
<keyword evidence="2" id="KW-1133">Transmembrane helix</keyword>
<keyword evidence="2" id="KW-0812">Transmembrane</keyword>
<feature type="transmembrane region" description="Helical" evidence="2">
    <location>
        <begin position="530"/>
        <end position="548"/>
    </location>
</feature>
<dbReference type="EMBL" id="JACONT010000006">
    <property type="protein sequence ID" value="MBC3940934.1"/>
    <property type="molecule type" value="Genomic_DNA"/>
</dbReference>
<proteinExistence type="predicted"/>
<dbReference type="Proteomes" id="UP000597613">
    <property type="component" value="Unassembled WGS sequence"/>
</dbReference>
<name>A0ABR7AKF4_9SPHN</name>
<accession>A0ABR7AKF4</accession>
<gene>
    <name evidence="4" type="ORF">H8S47_04455</name>
</gene>